<protein>
    <submittedName>
        <fullName evidence="1">Uncharacterized protein</fullName>
    </submittedName>
</protein>
<name>A0A2P2QKI1_RHIMU</name>
<evidence type="ECO:0000313" key="1">
    <source>
        <dbReference type="EMBL" id="MBX67397.1"/>
    </source>
</evidence>
<dbReference type="AlphaFoldDB" id="A0A2P2QKI1"/>
<dbReference type="EMBL" id="GGEC01086913">
    <property type="protein sequence ID" value="MBX67397.1"/>
    <property type="molecule type" value="Transcribed_RNA"/>
</dbReference>
<accession>A0A2P2QKI1</accession>
<sequence length="25" mass="2825">MGCRRRIQDFSCAEAANHGKESEQT</sequence>
<organism evidence="1">
    <name type="scientific">Rhizophora mucronata</name>
    <name type="common">Asiatic mangrove</name>
    <dbReference type="NCBI Taxonomy" id="61149"/>
    <lineage>
        <taxon>Eukaryota</taxon>
        <taxon>Viridiplantae</taxon>
        <taxon>Streptophyta</taxon>
        <taxon>Embryophyta</taxon>
        <taxon>Tracheophyta</taxon>
        <taxon>Spermatophyta</taxon>
        <taxon>Magnoliopsida</taxon>
        <taxon>eudicotyledons</taxon>
        <taxon>Gunneridae</taxon>
        <taxon>Pentapetalae</taxon>
        <taxon>rosids</taxon>
        <taxon>fabids</taxon>
        <taxon>Malpighiales</taxon>
        <taxon>Rhizophoraceae</taxon>
        <taxon>Rhizophora</taxon>
    </lineage>
</organism>
<reference evidence="1" key="1">
    <citation type="submission" date="2018-02" db="EMBL/GenBank/DDBJ databases">
        <title>Rhizophora mucronata_Transcriptome.</title>
        <authorList>
            <person name="Meera S.P."/>
            <person name="Sreeshan A."/>
            <person name="Augustine A."/>
        </authorList>
    </citation>
    <scope>NUCLEOTIDE SEQUENCE</scope>
    <source>
        <tissue evidence="1">Leaf</tissue>
    </source>
</reference>
<proteinExistence type="predicted"/>